<dbReference type="EMBL" id="JBBWRZ010000012">
    <property type="protein sequence ID" value="KAK8224850.1"/>
    <property type="molecule type" value="Genomic_DNA"/>
</dbReference>
<feature type="region of interest" description="Disordered" evidence="1">
    <location>
        <begin position="24"/>
        <end position="45"/>
    </location>
</feature>
<sequence>MAEHAATDWSSNDPVNLRSTAATVTTMTPSPSQGTSQPPIFLDPTRTPREIRDLIYDTIIDTEYCNGKVIWGNDLSSTFAVHLRQSVWLLADYDGNKRAFLPMLAVCKQIREELLENFYRRTEFYSRIYQWRHEEVPLFNPKSFYGWGQIRVLNLEIHLEAAFSVEHEAGENDFIKDPFSVRYTSNGSLPGAQLVRSDSSTISSRFSDLKQYGFYDDTQLPALLGATTDKCSFPTVQNSDSCKELWGFFRSLGAGGNLQELRMSLTLPYGYISLSSGMNDFMRTFAPLRGLKHVAVSVQIGTFESESGFMFKSQYSPSVAAERVEDLLRQDVQRVMKLMKSKRTGCNMDPNIVCNCDSCFPSLSSKCVGSGGLTMVQEPSDHDQVDVQERITEVEKEKKLFGKPRDEGQDYIQQPYWMDVYALQADCPRPYAHGDLLQIGQPQGYLSYRKLIEQRPDFKFSYFYDPYGWQDRVLHDPRLHSVPEHHTS</sequence>
<organism evidence="2 3">
    <name type="scientific">Phyllosticta capitalensis</name>
    <dbReference type="NCBI Taxonomy" id="121624"/>
    <lineage>
        <taxon>Eukaryota</taxon>
        <taxon>Fungi</taxon>
        <taxon>Dikarya</taxon>
        <taxon>Ascomycota</taxon>
        <taxon>Pezizomycotina</taxon>
        <taxon>Dothideomycetes</taxon>
        <taxon>Dothideomycetes incertae sedis</taxon>
        <taxon>Botryosphaeriales</taxon>
        <taxon>Phyllostictaceae</taxon>
        <taxon>Phyllosticta</taxon>
    </lineage>
</organism>
<comment type="caution">
    <text evidence="2">The sequence shown here is derived from an EMBL/GenBank/DDBJ whole genome shotgun (WGS) entry which is preliminary data.</text>
</comment>
<protein>
    <submittedName>
        <fullName evidence="2">Uncharacterized protein</fullName>
    </submittedName>
</protein>
<gene>
    <name evidence="2" type="ORF">HDK90DRAFT_537488</name>
</gene>
<proteinExistence type="predicted"/>
<reference evidence="2 3" key="1">
    <citation type="submission" date="2024-04" db="EMBL/GenBank/DDBJ databases">
        <title>Phyllosticta paracitricarpa is synonymous to the EU quarantine fungus P. citricarpa based on phylogenomic analyses.</title>
        <authorList>
            <consortium name="Lawrence Berkeley National Laboratory"/>
            <person name="Van Ingen-Buijs V.A."/>
            <person name="Van Westerhoven A.C."/>
            <person name="Haridas S."/>
            <person name="Skiadas P."/>
            <person name="Martin F."/>
            <person name="Groenewald J.Z."/>
            <person name="Crous P.W."/>
            <person name="Seidl M.F."/>
        </authorList>
    </citation>
    <scope>NUCLEOTIDE SEQUENCE [LARGE SCALE GENOMIC DNA]</scope>
    <source>
        <strain evidence="2 3">CBS 123374</strain>
    </source>
</reference>
<dbReference type="Proteomes" id="UP001492380">
    <property type="component" value="Unassembled WGS sequence"/>
</dbReference>
<evidence type="ECO:0000313" key="3">
    <source>
        <dbReference type="Proteomes" id="UP001492380"/>
    </source>
</evidence>
<accession>A0ABR1YDN8</accession>
<evidence type="ECO:0000256" key="1">
    <source>
        <dbReference type="SAM" id="MobiDB-lite"/>
    </source>
</evidence>
<feature type="compositionally biased region" description="Low complexity" evidence="1">
    <location>
        <begin position="25"/>
        <end position="39"/>
    </location>
</feature>
<evidence type="ECO:0000313" key="2">
    <source>
        <dbReference type="EMBL" id="KAK8224850.1"/>
    </source>
</evidence>
<name>A0ABR1YDN8_9PEZI</name>
<keyword evidence="3" id="KW-1185">Reference proteome</keyword>